<proteinExistence type="predicted"/>
<reference evidence="1 2" key="1">
    <citation type="submission" date="2016-09" db="EMBL/GenBank/DDBJ databases">
        <authorList>
            <person name="Capua I."/>
            <person name="De Benedictis P."/>
            <person name="Joannis T."/>
            <person name="Lombin L.H."/>
            <person name="Cattoli G."/>
        </authorList>
    </citation>
    <scope>NUCLEOTIDE SEQUENCE [LARGE SCALE GENOMIC DNA]</scope>
    <source>
        <strain evidence="1 2">GB001</strain>
    </source>
</reference>
<dbReference type="EMBL" id="FMIQ01000029">
    <property type="protein sequence ID" value="SCM52241.1"/>
    <property type="molecule type" value="Genomic_DNA"/>
</dbReference>
<evidence type="ECO:0000313" key="2">
    <source>
        <dbReference type="Proteomes" id="UP000094844"/>
    </source>
</evidence>
<sequence length="76" mass="8017">MGQSFAFAPGFTGMRCSSSDYGAGASFSARASFTSPLSEYYSIISSLFTRSFPVISPLCATSNQKVESMGGLRHGD</sequence>
<dbReference type="AlphaFoldDB" id="A0A1C6YZL5"/>
<name>A0A1C6YZL5_HAFAL</name>
<accession>A0A1C6YZL5</accession>
<gene>
    <name evidence="1" type="ORF">BN1044_01712</name>
</gene>
<protein>
    <submittedName>
        <fullName evidence="1">Uncharacterized protein</fullName>
    </submittedName>
</protein>
<evidence type="ECO:0000313" key="1">
    <source>
        <dbReference type="EMBL" id="SCM52241.1"/>
    </source>
</evidence>
<organism evidence="1 2">
    <name type="scientific">Hafnia alvei</name>
    <dbReference type="NCBI Taxonomy" id="569"/>
    <lineage>
        <taxon>Bacteria</taxon>
        <taxon>Pseudomonadati</taxon>
        <taxon>Pseudomonadota</taxon>
        <taxon>Gammaproteobacteria</taxon>
        <taxon>Enterobacterales</taxon>
        <taxon>Hafniaceae</taxon>
        <taxon>Hafnia</taxon>
    </lineage>
</organism>
<dbReference type="Proteomes" id="UP000094844">
    <property type="component" value="Unassembled WGS sequence"/>
</dbReference>